<accession>A0A0E9U6K4</accession>
<evidence type="ECO:0000313" key="1">
    <source>
        <dbReference type="EMBL" id="JAH61466.1"/>
    </source>
</evidence>
<protein>
    <submittedName>
        <fullName evidence="1">Uncharacterized protein</fullName>
    </submittedName>
</protein>
<reference evidence="1" key="1">
    <citation type="submission" date="2014-11" db="EMBL/GenBank/DDBJ databases">
        <authorList>
            <person name="Amaro Gonzalez C."/>
        </authorList>
    </citation>
    <scope>NUCLEOTIDE SEQUENCE</scope>
</reference>
<proteinExistence type="predicted"/>
<dbReference type="EMBL" id="GBXM01047111">
    <property type="protein sequence ID" value="JAH61466.1"/>
    <property type="molecule type" value="Transcribed_RNA"/>
</dbReference>
<organism evidence="1">
    <name type="scientific">Anguilla anguilla</name>
    <name type="common">European freshwater eel</name>
    <name type="synonym">Muraena anguilla</name>
    <dbReference type="NCBI Taxonomy" id="7936"/>
    <lineage>
        <taxon>Eukaryota</taxon>
        <taxon>Metazoa</taxon>
        <taxon>Chordata</taxon>
        <taxon>Craniata</taxon>
        <taxon>Vertebrata</taxon>
        <taxon>Euteleostomi</taxon>
        <taxon>Actinopterygii</taxon>
        <taxon>Neopterygii</taxon>
        <taxon>Teleostei</taxon>
        <taxon>Anguilliformes</taxon>
        <taxon>Anguillidae</taxon>
        <taxon>Anguilla</taxon>
    </lineage>
</organism>
<dbReference type="AlphaFoldDB" id="A0A0E9U6K4"/>
<sequence length="21" mass="2526">MSPQFFIVWLCETPSEFCLFT</sequence>
<reference evidence="1" key="2">
    <citation type="journal article" date="2015" name="Fish Shellfish Immunol.">
        <title>Early steps in the European eel (Anguilla anguilla)-Vibrio vulnificus interaction in the gills: Role of the RtxA13 toxin.</title>
        <authorList>
            <person name="Callol A."/>
            <person name="Pajuelo D."/>
            <person name="Ebbesson L."/>
            <person name="Teles M."/>
            <person name="MacKenzie S."/>
            <person name="Amaro C."/>
        </authorList>
    </citation>
    <scope>NUCLEOTIDE SEQUENCE</scope>
</reference>
<name>A0A0E9U6K4_ANGAN</name>